<evidence type="ECO:0000259" key="6">
    <source>
        <dbReference type="Pfam" id="PF03712"/>
    </source>
</evidence>
<dbReference type="InterPro" id="IPR014784">
    <property type="entry name" value="Cu2_ascorb_mOase-like_C"/>
</dbReference>
<proteinExistence type="predicted"/>
<accession>A0ABQ9FA55</accession>
<dbReference type="InterPro" id="IPR036939">
    <property type="entry name" value="Cu2_ascorb_mOase_N_sf"/>
</dbReference>
<comment type="caution">
    <text evidence="7">The sequence shown here is derived from an EMBL/GenBank/DDBJ whole genome shotgun (WGS) entry which is preliminary data.</text>
</comment>
<evidence type="ECO:0000256" key="1">
    <source>
        <dbReference type="ARBA" id="ARBA00022729"/>
    </source>
</evidence>
<evidence type="ECO:0000256" key="3">
    <source>
        <dbReference type="ARBA" id="ARBA00023180"/>
    </source>
</evidence>
<keyword evidence="2" id="KW-1015">Disulfide bond</keyword>
<feature type="signal peptide" evidence="4">
    <location>
        <begin position="1"/>
        <end position="21"/>
    </location>
</feature>
<evidence type="ECO:0000313" key="7">
    <source>
        <dbReference type="EMBL" id="KAJ8314224.1"/>
    </source>
</evidence>
<gene>
    <name evidence="7" type="ORF">KUTeg_008785</name>
</gene>
<dbReference type="InterPro" id="IPR008977">
    <property type="entry name" value="PHM/PNGase_F_dom_sf"/>
</dbReference>
<feature type="domain" description="Copper type II ascorbate-dependent monooxygenase N-terminal" evidence="5">
    <location>
        <begin position="39"/>
        <end position="134"/>
    </location>
</feature>
<dbReference type="EMBL" id="JARBDR010000342">
    <property type="protein sequence ID" value="KAJ8314224.1"/>
    <property type="molecule type" value="Genomic_DNA"/>
</dbReference>
<reference evidence="7 8" key="1">
    <citation type="submission" date="2022-12" db="EMBL/GenBank/DDBJ databases">
        <title>Chromosome-level genome of Tegillarca granosa.</title>
        <authorList>
            <person name="Kim J."/>
        </authorList>
    </citation>
    <scope>NUCLEOTIDE SEQUENCE [LARGE SCALE GENOMIC DNA]</scope>
    <source>
        <strain evidence="7">Teg-2019</strain>
        <tissue evidence="7">Adductor muscle</tissue>
    </source>
</reference>
<organism evidence="7 8">
    <name type="scientific">Tegillarca granosa</name>
    <name type="common">Malaysian cockle</name>
    <name type="synonym">Anadara granosa</name>
    <dbReference type="NCBI Taxonomy" id="220873"/>
    <lineage>
        <taxon>Eukaryota</taxon>
        <taxon>Metazoa</taxon>
        <taxon>Spiralia</taxon>
        <taxon>Lophotrochozoa</taxon>
        <taxon>Mollusca</taxon>
        <taxon>Bivalvia</taxon>
        <taxon>Autobranchia</taxon>
        <taxon>Pteriomorphia</taxon>
        <taxon>Arcoida</taxon>
        <taxon>Arcoidea</taxon>
        <taxon>Arcidae</taxon>
        <taxon>Tegillarca</taxon>
    </lineage>
</organism>
<dbReference type="Proteomes" id="UP001217089">
    <property type="component" value="Unassembled WGS sequence"/>
</dbReference>
<sequence length="223" mass="25625">MENIIFPLIFMLVCFTYAVRTEDEFYKRTFSIPLRLFDGKTTYYCISQPIAADQYMFEFKPIVERDLIKHMSFSLCDEPYSTEPIWDCIDSKRVCKGPRDSLYAWTNYAPGLKLPKNSGIHTGHKRRYLVFQMHGPPQGVKEGDINKWATMVVKFRSSRPRYHAATGAFGNTGNIPPHVKHFKTDSACMWNITGRVPILSYALHSHLLGRTASAYIIRNGTVD</sequence>
<dbReference type="Gene3D" id="2.60.120.230">
    <property type="match status" value="1"/>
</dbReference>
<dbReference type="Gene3D" id="2.60.120.310">
    <property type="entry name" value="Copper type II, ascorbate-dependent monooxygenase, N-terminal domain"/>
    <property type="match status" value="1"/>
</dbReference>
<dbReference type="Pfam" id="PF01082">
    <property type="entry name" value="Cu2_monooxygen"/>
    <property type="match status" value="1"/>
</dbReference>
<dbReference type="Pfam" id="PF03712">
    <property type="entry name" value="Cu2_monoox_C"/>
    <property type="match status" value="1"/>
</dbReference>
<keyword evidence="3" id="KW-0325">Glycoprotein</keyword>
<evidence type="ECO:0000259" key="5">
    <source>
        <dbReference type="Pfam" id="PF01082"/>
    </source>
</evidence>
<feature type="chain" id="PRO_5046104657" evidence="4">
    <location>
        <begin position="22"/>
        <end position="223"/>
    </location>
</feature>
<keyword evidence="8" id="KW-1185">Reference proteome</keyword>
<evidence type="ECO:0000313" key="8">
    <source>
        <dbReference type="Proteomes" id="UP001217089"/>
    </source>
</evidence>
<evidence type="ECO:0000256" key="4">
    <source>
        <dbReference type="SAM" id="SignalP"/>
    </source>
</evidence>
<dbReference type="SUPFAM" id="SSF49742">
    <property type="entry name" value="PHM/PNGase F"/>
    <property type="match status" value="2"/>
</dbReference>
<protein>
    <submittedName>
        <fullName evidence="7">Uncharacterized protein</fullName>
    </submittedName>
</protein>
<feature type="domain" description="Copper type II ascorbate-dependent monooxygenase C-terminal" evidence="6">
    <location>
        <begin position="170"/>
        <end position="220"/>
    </location>
</feature>
<name>A0ABQ9FA55_TEGGR</name>
<evidence type="ECO:0000256" key="2">
    <source>
        <dbReference type="ARBA" id="ARBA00023157"/>
    </source>
</evidence>
<dbReference type="PANTHER" id="PTHR10680">
    <property type="entry name" value="PEPTIDYL-GLYCINE ALPHA-AMIDATING MONOOXYGENASE"/>
    <property type="match status" value="1"/>
</dbReference>
<dbReference type="InterPro" id="IPR024548">
    <property type="entry name" value="Cu2_monoox_C"/>
</dbReference>
<dbReference type="InterPro" id="IPR000323">
    <property type="entry name" value="Cu2_ascorb_mOase_N"/>
</dbReference>
<keyword evidence="1 4" id="KW-0732">Signal</keyword>